<keyword evidence="2 5" id="KW-0378">Hydrolase</keyword>
<evidence type="ECO:0000256" key="2">
    <source>
        <dbReference type="ARBA" id="ARBA00022801"/>
    </source>
</evidence>
<evidence type="ECO:0000313" key="5">
    <source>
        <dbReference type="EMBL" id="MBL1098327.1"/>
    </source>
</evidence>
<dbReference type="EMBL" id="JAERRF010000009">
    <property type="protein sequence ID" value="MBL1098327.1"/>
    <property type="molecule type" value="Genomic_DNA"/>
</dbReference>
<dbReference type="SUPFAM" id="SSF56784">
    <property type="entry name" value="HAD-like"/>
    <property type="match status" value="1"/>
</dbReference>
<dbReference type="InterPro" id="IPR023943">
    <property type="entry name" value="Enolase-ppase_E1"/>
</dbReference>
<reference evidence="5 6" key="1">
    <citation type="submission" date="2021-01" db="EMBL/GenBank/DDBJ databases">
        <title>WGS of actinomycetes isolated from Thailand.</title>
        <authorList>
            <person name="Thawai C."/>
        </authorList>
    </citation>
    <scope>NUCLEOTIDE SEQUENCE [LARGE SCALE GENOMIC DNA]</scope>
    <source>
        <strain evidence="5 6">CA1R205</strain>
    </source>
</reference>
<feature type="region of interest" description="Disordered" evidence="4">
    <location>
        <begin position="1"/>
        <end position="25"/>
    </location>
</feature>
<proteinExistence type="predicted"/>
<feature type="compositionally biased region" description="Basic residues" evidence="4">
    <location>
        <begin position="1"/>
        <end position="11"/>
    </location>
</feature>
<keyword evidence="1" id="KW-0028">Amino-acid biosynthesis</keyword>
<dbReference type="EC" id="3.1.3.77" evidence="5"/>
<sequence length="264" mass="29021">MGRRLHRRRHRSELPSPRRASVGGPVKGTAVVLDIEGTVGSAAHVHDVLFPYARERLPRWFAEYRGTVRATVLLKEIRDYLGVDSLDEADAVEALTAWTDQDVKAPPLKTIQGWIWTAGYADGSLTGHVYPEVPDVLCCWNDSGAALHIYSSGPAAAQVHWFGHTPYGDLTPLLRGYFDLVTAGSKKSADSYRRISGVIGTRPEATLFLSDSPEELDAAAEAGWRTVGVRRPEDPRAFPVAGHLTIRSLDEQDLEQLMKGPERG</sequence>
<dbReference type="CDD" id="cd01629">
    <property type="entry name" value="HAD_EP"/>
    <property type="match status" value="1"/>
</dbReference>
<dbReference type="Proteomes" id="UP000634229">
    <property type="component" value="Unassembled WGS sequence"/>
</dbReference>
<dbReference type="PANTHER" id="PTHR20371">
    <property type="entry name" value="ENOLASE-PHOSPHATASE E1"/>
    <property type="match status" value="1"/>
</dbReference>
<keyword evidence="3" id="KW-0486">Methionine biosynthesis</keyword>
<protein>
    <submittedName>
        <fullName evidence="5">Acireductone synthase</fullName>
        <ecNumber evidence="5">3.1.3.77</ecNumber>
    </submittedName>
</protein>
<evidence type="ECO:0000256" key="1">
    <source>
        <dbReference type="ARBA" id="ARBA00022605"/>
    </source>
</evidence>
<dbReference type="Pfam" id="PF00702">
    <property type="entry name" value="Hydrolase"/>
    <property type="match status" value="1"/>
</dbReference>
<dbReference type="PANTHER" id="PTHR20371:SF1">
    <property type="entry name" value="ENOLASE-PHOSPHATASE E1"/>
    <property type="match status" value="1"/>
</dbReference>
<name>A0ABS1NE00_9ACTN</name>
<dbReference type="InterPro" id="IPR023214">
    <property type="entry name" value="HAD_sf"/>
</dbReference>
<dbReference type="NCBIfam" id="TIGR01691">
    <property type="entry name" value="enolase-ppase"/>
    <property type="match status" value="1"/>
</dbReference>
<keyword evidence="6" id="KW-1185">Reference proteome</keyword>
<evidence type="ECO:0000256" key="4">
    <source>
        <dbReference type="SAM" id="MobiDB-lite"/>
    </source>
</evidence>
<dbReference type="Gene3D" id="3.40.50.1000">
    <property type="entry name" value="HAD superfamily/HAD-like"/>
    <property type="match status" value="1"/>
</dbReference>
<comment type="caution">
    <text evidence="5">The sequence shown here is derived from an EMBL/GenBank/DDBJ whole genome shotgun (WGS) entry which is preliminary data.</text>
</comment>
<evidence type="ECO:0000313" key="6">
    <source>
        <dbReference type="Proteomes" id="UP000634229"/>
    </source>
</evidence>
<dbReference type="Gene3D" id="1.10.720.60">
    <property type="match status" value="1"/>
</dbReference>
<dbReference type="SFLD" id="SFLDS00003">
    <property type="entry name" value="Haloacid_Dehalogenase"/>
    <property type="match status" value="1"/>
</dbReference>
<gene>
    <name evidence="5" type="primary">mtnC</name>
    <name evidence="5" type="ORF">JK363_16955</name>
</gene>
<dbReference type="SFLD" id="SFLDG01133">
    <property type="entry name" value="C1.5.4:_Enolase-phosphatase_Li"/>
    <property type="match status" value="1"/>
</dbReference>
<organism evidence="5 6">
    <name type="scientific">Streptomyces coffeae</name>
    <dbReference type="NCBI Taxonomy" id="621382"/>
    <lineage>
        <taxon>Bacteria</taxon>
        <taxon>Bacillati</taxon>
        <taxon>Actinomycetota</taxon>
        <taxon>Actinomycetes</taxon>
        <taxon>Kitasatosporales</taxon>
        <taxon>Streptomycetaceae</taxon>
        <taxon>Streptomyces</taxon>
    </lineage>
</organism>
<dbReference type="SFLD" id="SFLDG01129">
    <property type="entry name" value="C1.5:_HAD__Beta-PGM__Phosphata"/>
    <property type="match status" value="1"/>
</dbReference>
<dbReference type="GO" id="GO:0043874">
    <property type="term" value="F:acireductone synthase activity"/>
    <property type="evidence" value="ECO:0007669"/>
    <property type="project" value="UniProtKB-EC"/>
</dbReference>
<accession>A0ABS1NE00</accession>
<dbReference type="InterPro" id="IPR036412">
    <property type="entry name" value="HAD-like_sf"/>
</dbReference>
<evidence type="ECO:0000256" key="3">
    <source>
        <dbReference type="ARBA" id="ARBA00023167"/>
    </source>
</evidence>